<dbReference type="OrthoDB" id="245173at2759"/>
<dbReference type="PANTHER" id="PTHR21443:SF0">
    <property type="entry name" value="CONSERVED OLIGOMERIC GOLGI COMPLEX SUBUNIT 7"/>
    <property type="match status" value="1"/>
</dbReference>
<keyword evidence="7" id="KW-0472">Membrane</keyword>
<sequence>MAISSILVTLEQSKSLTKSMQQLDLLFRDKVNNLIGTTTGVQSSPSLAKSPVTSPNMNNSGGFNEPQVEISMETLREMTNQICCVEEGVKTLEPYSEKVKTKSKPKLLQYKEKLIKTLIGGKFISEMMESPEKKNIEACRELIELVQRIDSSNGVNTIFELYYEKNYKEIIEQQKKQQQFFNQILYILKQEDLIYRKLFQSFSSPDEIRTNVKVKLVEFCFKHKNCSLLQTEDLQQLVMNQYRSTKTFFKQLDDLSKSETIQKLLFEPYATLQAKYLSTQEKDYLLKQVRPHLSMSDNFVECIDEALNFLFTECENALERCITFTYGIESQSFIKVINQVFDDFGQSIKKTVSNEINKSLKNRKVPTLSEMASFSVKDRELIQNALKLFELVNDKDQGVKKKLEELEEKIKTKLLEVLKEVLAKNMAEYYVKIQTEQTFKQLSHFYNSLQETQFPIFSMASKSVDLNILQPSQELVKTTLVSYISTILSSVSTKYTSTNYYLSLQNSIGNVEYVDDIHLPDLEHSIHPSKYISQVGEYLIKLPEQLEILKNDDHVSLWIENICKETLILLSEAVSPPKNGEKHQIQQWNADVRYLKHILVDVLDYQEDTKKVLSVIGK</sequence>
<feature type="coiled-coil region" evidence="9">
    <location>
        <begin position="389"/>
        <end position="420"/>
    </location>
</feature>
<dbReference type="AlphaFoldDB" id="D2VAU8"/>
<evidence type="ECO:0000256" key="6">
    <source>
        <dbReference type="ARBA" id="ARBA00023034"/>
    </source>
</evidence>
<dbReference type="OMA" id="LFTECEN"/>
<evidence type="ECO:0000256" key="1">
    <source>
        <dbReference type="ARBA" id="ARBA00004395"/>
    </source>
</evidence>
<dbReference type="GO" id="GO:0006886">
    <property type="term" value="P:intracellular protein transport"/>
    <property type="evidence" value="ECO:0007669"/>
    <property type="project" value="InterPro"/>
</dbReference>
<evidence type="ECO:0000256" key="7">
    <source>
        <dbReference type="ARBA" id="ARBA00023136"/>
    </source>
</evidence>
<accession>D2VAU8</accession>
<comment type="subcellular location">
    <subcellularLocation>
        <location evidence="1">Golgi apparatus membrane</location>
        <topology evidence="1">Peripheral membrane protein</topology>
    </subcellularLocation>
</comment>
<dbReference type="EMBL" id="GG738860">
    <property type="protein sequence ID" value="EFC46143.1"/>
    <property type="molecule type" value="Genomic_DNA"/>
</dbReference>
<feature type="region of interest" description="Disordered" evidence="10">
    <location>
        <begin position="38"/>
        <end position="64"/>
    </location>
</feature>
<evidence type="ECO:0000256" key="2">
    <source>
        <dbReference type="ARBA" id="ARBA00005831"/>
    </source>
</evidence>
<dbReference type="GO" id="GO:0006890">
    <property type="term" value="P:retrograde vesicle-mediated transport, Golgi to endoplasmic reticulum"/>
    <property type="evidence" value="ECO:0007669"/>
    <property type="project" value="TreeGrafter"/>
</dbReference>
<proteinExistence type="inferred from homology"/>
<dbReference type="PANTHER" id="PTHR21443">
    <property type="entry name" value="CONSERVED OLIGOMERIC GOLGI COMPLEX COMPONENT 7"/>
    <property type="match status" value="1"/>
</dbReference>
<dbReference type="InterPro" id="IPR019335">
    <property type="entry name" value="COG7"/>
</dbReference>
<name>D2VAU8_NAEGR</name>
<organism evidence="12">
    <name type="scientific">Naegleria gruberi</name>
    <name type="common">Amoeba</name>
    <dbReference type="NCBI Taxonomy" id="5762"/>
    <lineage>
        <taxon>Eukaryota</taxon>
        <taxon>Discoba</taxon>
        <taxon>Heterolobosea</taxon>
        <taxon>Tetramitia</taxon>
        <taxon>Eutetramitia</taxon>
        <taxon>Vahlkampfiidae</taxon>
        <taxon>Naegleria</taxon>
    </lineage>
</organism>
<evidence type="ECO:0000313" key="12">
    <source>
        <dbReference type="Proteomes" id="UP000006671"/>
    </source>
</evidence>
<dbReference type="Proteomes" id="UP000006671">
    <property type="component" value="Unassembled WGS sequence"/>
</dbReference>
<evidence type="ECO:0000256" key="9">
    <source>
        <dbReference type="SAM" id="Coils"/>
    </source>
</evidence>
<dbReference type="GO" id="GO:0017119">
    <property type="term" value="C:Golgi transport complex"/>
    <property type="evidence" value="ECO:0007669"/>
    <property type="project" value="InterPro"/>
</dbReference>
<evidence type="ECO:0000256" key="8">
    <source>
        <dbReference type="ARBA" id="ARBA00031345"/>
    </source>
</evidence>
<dbReference type="GO" id="GO:0000139">
    <property type="term" value="C:Golgi membrane"/>
    <property type="evidence" value="ECO:0007669"/>
    <property type="project" value="UniProtKB-SubCell"/>
</dbReference>
<dbReference type="KEGG" id="ngr:NAEGRDRAFT_48048"/>
<dbReference type="GeneID" id="8859205"/>
<evidence type="ECO:0000256" key="4">
    <source>
        <dbReference type="ARBA" id="ARBA00022448"/>
    </source>
</evidence>
<evidence type="ECO:0000256" key="5">
    <source>
        <dbReference type="ARBA" id="ARBA00022927"/>
    </source>
</evidence>
<dbReference type="VEuPathDB" id="AmoebaDB:NAEGRDRAFT_48048"/>
<evidence type="ECO:0000256" key="10">
    <source>
        <dbReference type="SAM" id="MobiDB-lite"/>
    </source>
</evidence>
<keyword evidence="12" id="KW-1185">Reference proteome</keyword>
<comment type="similarity">
    <text evidence="2">Belongs to the COG7 family.</text>
</comment>
<evidence type="ECO:0000256" key="3">
    <source>
        <dbReference type="ARBA" id="ARBA00020984"/>
    </source>
</evidence>
<keyword evidence="5" id="KW-0653">Protein transport</keyword>
<feature type="compositionally biased region" description="Polar residues" evidence="10">
    <location>
        <begin position="38"/>
        <end position="62"/>
    </location>
</feature>
<keyword evidence="6" id="KW-0333">Golgi apparatus</keyword>
<keyword evidence="4" id="KW-0813">Transport</keyword>
<protein>
    <recommendedName>
        <fullName evidence="3">Conserved oligomeric Golgi complex subunit 7</fullName>
    </recommendedName>
    <alternativeName>
        <fullName evidence="8">Component of oligomeric Golgi complex 7</fullName>
    </alternativeName>
</protein>
<gene>
    <name evidence="11" type="ORF">NAEGRDRAFT_48048</name>
</gene>
<evidence type="ECO:0000313" key="11">
    <source>
        <dbReference type="EMBL" id="EFC46143.1"/>
    </source>
</evidence>
<keyword evidence="9" id="KW-0175">Coiled coil</keyword>
<dbReference type="RefSeq" id="XP_002678887.1">
    <property type="nucleotide sequence ID" value="XM_002678841.1"/>
</dbReference>
<dbReference type="Pfam" id="PF10191">
    <property type="entry name" value="COG7"/>
    <property type="match status" value="1"/>
</dbReference>
<dbReference type="InParanoid" id="D2VAU8"/>
<reference evidence="11 12" key="1">
    <citation type="journal article" date="2010" name="Cell">
        <title>The genome of Naegleria gruberi illuminates early eukaryotic versatility.</title>
        <authorList>
            <person name="Fritz-Laylin L.K."/>
            <person name="Prochnik S.E."/>
            <person name="Ginger M.L."/>
            <person name="Dacks J.B."/>
            <person name="Carpenter M.L."/>
            <person name="Field M.C."/>
            <person name="Kuo A."/>
            <person name="Paredez A."/>
            <person name="Chapman J."/>
            <person name="Pham J."/>
            <person name="Shu S."/>
            <person name="Neupane R."/>
            <person name="Cipriano M."/>
            <person name="Mancuso J."/>
            <person name="Tu H."/>
            <person name="Salamov A."/>
            <person name="Lindquist E."/>
            <person name="Shapiro H."/>
            <person name="Lucas S."/>
            <person name="Grigoriev I.V."/>
            <person name="Cande W.Z."/>
            <person name="Fulton C."/>
            <person name="Rokhsar D.S."/>
            <person name="Dawson S.C."/>
        </authorList>
    </citation>
    <scope>NUCLEOTIDE SEQUENCE [LARGE SCALE GENOMIC DNA]</scope>
    <source>
        <strain evidence="11 12">NEG-M</strain>
    </source>
</reference>
<dbReference type="STRING" id="5762.D2VAU8"/>
<dbReference type="GO" id="GO:0007030">
    <property type="term" value="P:Golgi organization"/>
    <property type="evidence" value="ECO:0007669"/>
    <property type="project" value="TreeGrafter"/>
</dbReference>